<dbReference type="InterPro" id="IPR036629">
    <property type="entry name" value="YjbJ_sf"/>
</dbReference>
<accession>A0ABW1ZDQ1</accession>
<dbReference type="Gene3D" id="1.10.1470.10">
    <property type="entry name" value="YjbJ"/>
    <property type="match status" value="1"/>
</dbReference>
<comment type="caution">
    <text evidence="1">The sequence shown here is derived from an EMBL/GenBank/DDBJ whole genome shotgun (WGS) entry which is preliminary data.</text>
</comment>
<evidence type="ECO:0000313" key="2">
    <source>
        <dbReference type="Proteomes" id="UP001596391"/>
    </source>
</evidence>
<evidence type="ECO:0000313" key="1">
    <source>
        <dbReference type="EMBL" id="MFC6646837.1"/>
    </source>
</evidence>
<dbReference type="SUPFAM" id="SSF69047">
    <property type="entry name" value="Hypothetical protein YjbJ"/>
    <property type="match status" value="1"/>
</dbReference>
<sequence>MSISDSTVKGKFDEVAGKVKQAFGEGTDNQKVANEGAAQEVKGHAEQAWGGVKEATQDKVDDYKARHAGEAEQHGHDIREKITSTAQNVKDSVLHAVKGDDRAA</sequence>
<protein>
    <submittedName>
        <fullName evidence="1">CsbD family protein</fullName>
    </submittedName>
</protein>
<dbReference type="Proteomes" id="UP001596391">
    <property type="component" value="Unassembled WGS sequence"/>
</dbReference>
<dbReference type="RefSeq" id="WP_263371225.1">
    <property type="nucleotide sequence ID" value="NZ_JAGSYD010000002.1"/>
</dbReference>
<proteinExistence type="predicted"/>
<keyword evidence="2" id="KW-1185">Reference proteome</keyword>
<reference evidence="2" key="1">
    <citation type="journal article" date="2019" name="Int. J. Syst. Evol. Microbiol.">
        <title>The Global Catalogue of Microorganisms (GCM) 10K type strain sequencing project: providing services to taxonomists for standard genome sequencing and annotation.</title>
        <authorList>
            <consortium name="The Broad Institute Genomics Platform"/>
            <consortium name="The Broad Institute Genome Sequencing Center for Infectious Disease"/>
            <person name="Wu L."/>
            <person name="Ma J."/>
        </authorList>
    </citation>
    <scope>NUCLEOTIDE SEQUENCE [LARGE SCALE GENOMIC DNA]</scope>
    <source>
        <strain evidence="2">CGMCC 1.16026</strain>
    </source>
</reference>
<organism evidence="1 2">
    <name type="scientific">Granulicella cerasi</name>
    <dbReference type="NCBI Taxonomy" id="741063"/>
    <lineage>
        <taxon>Bacteria</taxon>
        <taxon>Pseudomonadati</taxon>
        <taxon>Acidobacteriota</taxon>
        <taxon>Terriglobia</taxon>
        <taxon>Terriglobales</taxon>
        <taxon>Acidobacteriaceae</taxon>
        <taxon>Granulicella</taxon>
    </lineage>
</organism>
<name>A0ABW1ZDQ1_9BACT</name>
<gene>
    <name evidence="1" type="ORF">ACFQBQ_14860</name>
</gene>
<dbReference type="EMBL" id="JBHSWI010000001">
    <property type="protein sequence ID" value="MFC6646837.1"/>
    <property type="molecule type" value="Genomic_DNA"/>
</dbReference>